<gene>
    <name evidence="1" type="ORF">MOHU_16470</name>
</gene>
<name>A0A2T0AQG8_9FIRM</name>
<evidence type="ECO:0000313" key="1">
    <source>
        <dbReference type="EMBL" id="PRR71326.1"/>
    </source>
</evidence>
<dbReference type="AlphaFoldDB" id="A0A2T0AQG8"/>
<reference evidence="1 2" key="1">
    <citation type="submission" date="2018-03" db="EMBL/GenBank/DDBJ databases">
        <title>Genome sequence of Moorella humiferrea DSM 23265.</title>
        <authorList>
            <person name="Poehlein A."/>
            <person name="Daniel R."/>
        </authorList>
    </citation>
    <scope>NUCLEOTIDE SEQUENCE [LARGE SCALE GENOMIC DNA]</scope>
    <source>
        <strain evidence="1 2">DSM 23265</strain>
    </source>
</reference>
<dbReference type="EMBL" id="PVXM01000042">
    <property type="protein sequence ID" value="PRR71326.1"/>
    <property type="molecule type" value="Genomic_DNA"/>
</dbReference>
<comment type="caution">
    <text evidence="1">The sequence shown here is derived from an EMBL/GenBank/DDBJ whole genome shotgun (WGS) entry which is preliminary data.</text>
</comment>
<dbReference type="Proteomes" id="UP000238415">
    <property type="component" value="Unassembled WGS sequence"/>
</dbReference>
<evidence type="ECO:0000313" key="2">
    <source>
        <dbReference type="Proteomes" id="UP000238415"/>
    </source>
</evidence>
<keyword evidence="2" id="KW-1185">Reference proteome</keyword>
<protein>
    <submittedName>
        <fullName evidence="1">Uncharacterized protein</fullName>
    </submittedName>
</protein>
<accession>A0A2T0AQG8</accession>
<proteinExistence type="predicted"/>
<sequence length="65" mass="7545">MEGRVVFIYYYLGYHRYGLPLDTPPLEFIHQGLLDHVAYGALGVGDGKFQGDRRQFPCRQFRPPD</sequence>
<organism evidence="1 2">
    <name type="scientific">Neomoorella humiferrea</name>
    <dbReference type="NCBI Taxonomy" id="676965"/>
    <lineage>
        <taxon>Bacteria</taxon>
        <taxon>Bacillati</taxon>
        <taxon>Bacillota</taxon>
        <taxon>Clostridia</taxon>
        <taxon>Neomoorellales</taxon>
        <taxon>Neomoorellaceae</taxon>
        <taxon>Neomoorella</taxon>
    </lineage>
</organism>